<dbReference type="InterPro" id="IPR008928">
    <property type="entry name" value="6-hairpin_glycosidase_sf"/>
</dbReference>
<dbReference type="Proteomes" id="UP000675554">
    <property type="component" value="Unassembled WGS sequence"/>
</dbReference>
<protein>
    <submittedName>
        <fullName evidence="2">Glycogen debranching protein</fullName>
    </submittedName>
</protein>
<gene>
    <name evidence="2" type="ORF">KDA82_25010</name>
</gene>
<feature type="region of interest" description="Disordered" evidence="1">
    <location>
        <begin position="1"/>
        <end position="21"/>
    </location>
</feature>
<dbReference type="AlphaFoldDB" id="A0A8T4IVL7"/>
<feature type="compositionally biased region" description="Basic and acidic residues" evidence="1">
    <location>
        <begin position="67"/>
        <end position="76"/>
    </location>
</feature>
<keyword evidence="3" id="KW-1185">Reference proteome</keyword>
<sequence>VAAGARSPELPADVHGPGLSWSSGSLRATVTADPAPDTALASAGLLRWEWELAPGATRTVLLTARLEPSRSGREPLRAAQGPAGLARRSERPPRPWGAAGAEGDDGRVRELFRTSLDDLGGLLLRDAACPPDLHLAAGAPWRCSLAPAETLRAARMLLPLGTRLAAGTLRTLARTQLTAPGPEQGRIPGPLRNAGPHAPPRCTGTEATLLFPAVLAEAWRWGLPARELELLLPAARRCLGWLRAHTKAGGYLPDPAPEGPFRCETQAHAHRAALLGADLLEAQDADEGEELREWAAALRERFRQDFWHENRGGGRPLSLLAADGATTPYLGSTAAELLDTGLTVGGLQAEGLLDKAQTQQLARLLGGPSLDSGWGLRSLGAKEPRHNPFGHRSGAVRVEETVTAVAGLANAGHENEAGALLRGVVDAAETFGFRLPEMYAAEQRTEGSVPLPHPSACRPAAVAAAGTVRLLTTLAGVRPDVPAGTVAVRPLSTAPLGAVRFTGLRVAGEPFAVRVSRLGLGLVEEVAEGLHLRG</sequence>
<dbReference type="EMBL" id="JAGSMN010000617">
    <property type="protein sequence ID" value="MBR7676209.1"/>
    <property type="molecule type" value="Genomic_DNA"/>
</dbReference>
<proteinExistence type="predicted"/>
<evidence type="ECO:0000256" key="1">
    <source>
        <dbReference type="SAM" id="MobiDB-lite"/>
    </source>
</evidence>
<dbReference type="SUPFAM" id="SSF48208">
    <property type="entry name" value="Six-hairpin glycosidases"/>
    <property type="match status" value="1"/>
</dbReference>
<feature type="region of interest" description="Disordered" evidence="1">
    <location>
        <begin position="67"/>
        <end position="103"/>
    </location>
</feature>
<dbReference type="Gene3D" id="1.50.10.10">
    <property type="match status" value="1"/>
</dbReference>
<reference evidence="2" key="1">
    <citation type="submission" date="2021-04" db="EMBL/GenBank/DDBJ databases">
        <title>Sequencing of actinobacteria type strains.</title>
        <authorList>
            <person name="Nguyen G.-S."/>
            <person name="Wentzel A."/>
        </authorList>
    </citation>
    <scope>NUCLEOTIDE SEQUENCE</scope>
    <source>
        <strain evidence="2">DSM 42095</strain>
    </source>
</reference>
<dbReference type="InterPro" id="IPR012341">
    <property type="entry name" value="6hp_glycosidase-like_sf"/>
</dbReference>
<dbReference type="GO" id="GO:0005975">
    <property type="term" value="P:carbohydrate metabolic process"/>
    <property type="evidence" value="ECO:0007669"/>
    <property type="project" value="InterPro"/>
</dbReference>
<name>A0A8T4IVL7_9ACTN</name>
<feature type="non-terminal residue" evidence="2">
    <location>
        <position position="1"/>
    </location>
</feature>
<evidence type="ECO:0000313" key="3">
    <source>
        <dbReference type="Proteomes" id="UP000675554"/>
    </source>
</evidence>
<accession>A0A8T4IVL7</accession>
<comment type="caution">
    <text evidence="2">The sequence shown here is derived from an EMBL/GenBank/DDBJ whole genome shotgun (WGS) entry which is preliminary data.</text>
</comment>
<evidence type="ECO:0000313" key="2">
    <source>
        <dbReference type="EMBL" id="MBR7676209.1"/>
    </source>
</evidence>
<organism evidence="2 3">
    <name type="scientific">Streptomyces daliensis</name>
    <dbReference type="NCBI Taxonomy" id="299421"/>
    <lineage>
        <taxon>Bacteria</taxon>
        <taxon>Bacillati</taxon>
        <taxon>Actinomycetota</taxon>
        <taxon>Actinomycetes</taxon>
        <taxon>Kitasatosporales</taxon>
        <taxon>Streptomycetaceae</taxon>
        <taxon>Streptomyces</taxon>
    </lineage>
</organism>